<protein>
    <submittedName>
        <fullName evidence="4">Putative hydrolase of the HAD superfamily</fullName>
    </submittedName>
</protein>
<dbReference type="GO" id="GO:0016787">
    <property type="term" value="F:hydrolase activity"/>
    <property type="evidence" value="ECO:0007669"/>
    <property type="project" value="UniProtKB-KW"/>
</dbReference>
<dbReference type="PRINTS" id="PR00413">
    <property type="entry name" value="HADHALOGNASE"/>
</dbReference>
<dbReference type="EMBL" id="JACCBU010000001">
    <property type="protein sequence ID" value="NYE68743.1"/>
    <property type="molecule type" value="Genomic_DNA"/>
</dbReference>
<keyword evidence="5" id="KW-1185">Reference proteome</keyword>
<dbReference type="SUPFAM" id="SSF56784">
    <property type="entry name" value="HAD-like"/>
    <property type="match status" value="1"/>
</dbReference>
<accession>A0A7Y9L9F6</accession>
<dbReference type="InterPro" id="IPR051400">
    <property type="entry name" value="HAD-like_hydrolase"/>
</dbReference>
<evidence type="ECO:0000256" key="2">
    <source>
        <dbReference type="ARBA" id="ARBA00022801"/>
    </source>
</evidence>
<dbReference type="Gene3D" id="3.40.50.1000">
    <property type="entry name" value="HAD superfamily/HAD-like"/>
    <property type="match status" value="1"/>
</dbReference>
<keyword evidence="3" id="KW-0460">Magnesium</keyword>
<dbReference type="NCBIfam" id="TIGR01549">
    <property type="entry name" value="HAD-SF-IA-v1"/>
    <property type="match status" value="1"/>
</dbReference>
<dbReference type="PANTHER" id="PTHR46470">
    <property type="entry name" value="N-ACYLNEURAMINATE-9-PHOSPHATASE"/>
    <property type="match status" value="1"/>
</dbReference>
<name>A0A7Y9L9F6_9ACTN</name>
<dbReference type="PANTHER" id="PTHR46470:SF4">
    <property type="entry name" value="5-AMINO-6-(5-PHOSPHO-D-RIBITYLAMINO)URACIL PHOSPHATASE YIGB"/>
    <property type="match status" value="1"/>
</dbReference>
<keyword evidence="2 4" id="KW-0378">Hydrolase</keyword>
<dbReference type="InterPro" id="IPR041492">
    <property type="entry name" value="HAD_2"/>
</dbReference>
<dbReference type="SFLD" id="SFLDG01129">
    <property type="entry name" value="C1.5:_HAD__Beta-PGM__Phosphata"/>
    <property type="match status" value="1"/>
</dbReference>
<proteinExistence type="predicted"/>
<sequence>MLLLMDLDNTLVDREAAFSAWAGRFVAERGGGPGDVDWLIELDADGYTARDRVAAALRERFGLAESRDRLVERLLREHVEEIAPIPGVPEQLASLGEQGVRRVVVSNGSEWQQQRKLRVTGLADLVDDVIISEAVGCKKPDPEIFRIALDRSPTPGEAWMIGDHPDADVRGAARVGLRTGWVDRGRRWLGDDPPTVQAVTAPAVIEAAISVRHPYHS</sequence>
<dbReference type="Proteomes" id="UP000569914">
    <property type="component" value="Unassembled WGS sequence"/>
</dbReference>
<dbReference type="RefSeq" id="WP_179747625.1">
    <property type="nucleotide sequence ID" value="NZ_JACCBU010000001.1"/>
</dbReference>
<dbReference type="InterPro" id="IPR036412">
    <property type="entry name" value="HAD-like_sf"/>
</dbReference>
<comment type="cofactor">
    <cofactor evidence="1">
        <name>Mg(2+)</name>
        <dbReference type="ChEBI" id="CHEBI:18420"/>
    </cofactor>
</comment>
<dbReference type="InterPro" id="IPR006439">
    <property type="entry name" value="HAD-SF_hydro_IA"/>
</dbReference>
<evidence type="ECO:0000313" key="4">
    <source>
        <dbReference type="EMBL" id="NYE68743.1"/>
    </source>
</evidence>
<dbReference type="SFLD" id="SFLDS00003">
    <property type="entry name" value="Haloacid_Dehalogenase"/>
    <property type="match status" value="1"/>
</dbReference>
<evidence type="ECO:0000313" key="5">
    <source>
        <dbReference type="Proteomes" id="UP000569914"/>
    </source>
</evidence>
<organism evidence="4 5">
    <name type="scientific">Microlunatus parietis</name>
    <dbReference type="NCBI Taxonomy" id="682979"/>
    <lineage>
        <taxon>Bacteria</taxon>
        <taxon>Bacillati</taxon>
        <taxon>Actinomycetota</taxon>
        <taxon>Actinomycetes</taxon>
        <taxon>Propionibacteriales</taxon>
        <taxon>Propionibacteriaceae</taxon>
        <taxon>Microlunatus</taxon>
    </lineage>
</organism>
<evidence type="ECO:0000256" key="1">
    <source>
        <dbReference type="ARBA" id="ARBA00001946"/>
    </source>
</evidence>
<dbReference type="Pfam" id="PF13419">
    <property type="entry name" value="HAD_2"/>
    <property type="match status" value="1"/>
</dbReference>
<evidence type="ECO:0000256" key="3">
    <source>
        <dbReference type="ARBA" id="ARBA00022842"/>
    </source>
</evidence>
<reference evidence="4 5" key="1">
    <citation type="submission" date="2020-07" db="EMBL/GenBank/DDBJ databases">
        <title>Sequencing the genomes of 1000 actinobacteria strains.</title>
        <authorList>
            <person name="Klenk H.-P."/>
        </authorList>
    </citation>
    <scope>NUCLEOTIDE SEQUENCE [LARGE SCALE GENOMIC DNA]</scope>
    <source>
        <strain evidence="4 5">DSM 22083</strain>
    </source>
</reference>
<dbReference type="InterPro" id="IPR023214">
    <property type="entry name" value="HAD_sf"/>
</dbReference>
<dbReference type="GO" id="GO:0044281">
    <property type="term" value="P:small molecule metabolic process"/>
    <property type="evidence" value="ECO:0007669"/>
    <property type="project" value="UniProtKB-ARBA"/>
</dbReference>
<gene>
    <name evidence="4" type="ORF">BKA15_000072</name>
</gene>
<dbReference type="Gene3D" id="1.10.150.520">
    <property type="match status" value="1"/>
</dbReference>
<dbReference type="AlphaFoldDB" id="A0A7Y9L9F6"/>
<comment type="caution">
    <text evidence="4">The sequence shown here is derived from an EMBL/GenBank/DDBJ whole genome shotgun (WGS) entry which is preliminary data.</text>
</comment>